<dbReference type="InterPro" id="IPR024747">
    <property type="entry name" value="Pyridox_Oxase-rel"/>
</dbReference>
<dbReference type="SUPFAM" id="SSF50475">
    <property type="entry name" value="FMN-binding split barrel"/>
    <property type="match status" value="1"/>
</dbReference>
<dbReference type="EMBL" id="JAMQOM010000013">
    <property type="protein sequence ID" value="MDS0223370.1"/>
    <property type="molecule type" value="Genomic_DNA"/>
</dbReference>
<protein>
    <submittedName>
        <fullName evidence="1">Pyridoxamine 5'-phosphate oxidase family protein</fullName>
    </submittedName>
</protein>
<dbReference type="Proteomes" id="UP001253439">
    <property type="component" value="Unassembled WGS sequence"/>
</dbReference>
<organism evidence="1 2">
    <name type="scientific">Haloarcula terrestris</name>
    <dbReference type="NCBI Taxonomy" id="2950533"/>
    <lineage>
        <taxon>Archaea</taxon>
        <taxon>Methanobacteriati</taxon>
        <taxon>Methanobacteriota</taxon>
        <taxon>Stenosarchaea group</taxon>
        <taxon>Halobacteria</taxon>
        <taxon>Halobacteriales</taxon>
        <taxon>Haloarculaceae</taxon>
        <taxon>Haloarcula</taxon>
    </lineage>
</organism>
<dbReference type="Pfam" id="PF12900">
    <property type="entry name" value="Pyridox_ox_2"/>
    <property type="match status" value="1"/>
</dbReference>
<evidence type="ECO:0000313" key="1">
    <source>
        <dbReference type="EMBL" id="MDS0223370.1"/>
    </source>
</evidence>
<sequence>MTIDELGKYGMSKMSDDEVEGFLSSQSLGVLGLATGGAPYMIPMSYGFDGGSCLYFFFVVGAESRKENLVEQSESASFLVYNAETMFHWQSVILTGTIQKLPEDKRADIEASSDPKWRPELFETASEMEGTHLFQFQIKEWSGIRHVGLPPGFAPRQEEEKQN</sequence>
<comment type="caution">
    <text evidence="1">The sequence shown here is derived from an EMBL/GenBank/DDBJ whole genome shotgun (WGS) entry which is preliminary data.</text>
</comment>
<evidence type="ECO:0000313" key="2">
    <source>
        <dbReference type="Proteomes" id="UP001253439"/>
    </source>
</evidence>
<gene>
    <name evidence="1" type="ORF">NDI54_18670</name>
</gene>
<reference evidence="1 2" key="1">
    <citation type="submission" date="2022-06" db="EMBL/GenBank/DDBJ databases">
        <title>Haloarcula sp. a new haloarchaeum isolate from saline soil.</title>
        <authorList>
            <person name="Strakova D."/>
            <person name="Galisteo C."/>
            <person name="Sanchez-Porro C."/>
            <person name="Ventosa A."/>
        </authorList>
    </citation>
    <scope>NUCLEOTIDE SEQUENCE [LARGE SCALE GENOMIC DNA]</scope>
    <source>
        <strain evidence="1 2">S1AR25-5A</strain>
    </source>
</reference>
<name>A0AAE4JJ60_9EURY</name>
<keyword evidence="2" id="KW-1185">Reference proteome</keyword>
<proteinExistence type="predicted"/>
<dbReference type="RefSeq" id="WP_310897933.1">
    <property type="nucleotide sequence ID" value="NZ_JAMQOM010000013.1"/>
</dbReference>
<dbReference type="InterPro" id="IPR012349">
    <property type="entry name" value="Split_barrel_FMN-bd"/>
</dbReference>
<dbReference type="Gene3D" id="2.30.110.10">
    <property type="entry name" value="Electron Transport, Fmn-binding Protein, Chain A"/>
    <property type="match status" value="1"/>
</dbReference>
<accession>A0AAE4JJ60</accession>
<dbReference type="AlphaFoldDB" id="A0AAE4JJ60"/>